<dbReference type="EMBL" id="JAWLUK010000021">
    <property type="protein sequence ID" value="MDV7178005.1"/>
    <property type="molecule type" value="Genomic_DNA"/>
</dbReference>
<dbReference type="AlphaFoldDB" id="A0AAP5WDU1"/>
<protein>
    <submittedName>
        <fullName evidence="1">Uncharacterized protein</fullName>
    </submittedName>
</protein>
<comment type="caution">
    <text evidence="1">The sequence shown here is derived from an EMBL/GenBank/DDBJ whole genome shotgun (WGS) entry which is preliminary data.</text>
</comment>
<sequence>MDADIIPLGERALRSILDHVLAVGDEAETNYLEIKSTFDLASAEGVAKVAKFLLGAANRRPQEAARYFYGYAVLVIGAQKDRAQGVPRGVEANELEDRLQSYLGPQFPAFEFGRISVDEGREVLFVIAQPPQDGQTIFPCHKSFQGAKRQDNLDDGAIYVRGASNTRPARAGEVLALVERARGGGKSPIHLDVEIVGCISRVERVNEVLERLYEFEEEEFSKPRQPAEDSSSSALLVPTVFGRTQPPSAEERARRLEAWRSEKPAHIEQGRGHFLGAALPGAGIRVLSRDRFVAKPHLIVTFHDCESFDYRVADDADYSKVVEPIVRRQDPYGVGFDPSDLRIAPRGYPVDWSNHGNNVEVTLTPESFRPNVPWTSDQDDYVLLARDPQADVVAVTWVLTEDGNDAVTKGELKVPTGDLTDAADLFKTAFFKDM</sequence>
<evidence type="ECO:0000313" key="1">
    <source>
        <dbReference type="EMBL" id="MDV7178005.1"/>
    </source>
</evidence>
<dbReference type="RefSeq" id="WP_282963491.1">
    <property type="nucleotide sequence ID" value="NZ_CP125290.1"/>
</dbReference>
<dbReference type="Proteomes" id="UP001185728">
    <property type="component" value="Unassembled WGS sequence"/>
</dbReference>
<proteinExistence type="predicted"/>
<name>A0AAP5WDU1_9MICC</name>
<evidence type="ECO:0000313" key="2">
    <source>
        <dbReference type="Proteomes" id="UP001185728"/>
    </source>
</evidence>
<organism evidence="1 2">
    <name type="scientific">Micrococcus yunnanensis</name>
    <dbReference type="NCBI Taxonomy" id="566027"/>
    <lineage>
        <taxon>Bacteria</taxon>
        <taxon>Bacillati</taxon>
        <taxon>Actinomycetota</taxon>
        <taxon>Actinomycetes</taxon>
        <taxon>Micrococcales</taxon>
        <taxon>Micrococcaceae</taxon>
        <taxon>Micrococcus</taxon>
    </lineage>
</organism>
<accession>A0AAP5WDU1</accession>
<reference evidence="1" key="1">
    <citation type="submission" date="2023-10" db="EMBL/GenBank/DDBJ databases">
        <title>Development of a sustainable strategy for remediation of hydrocarbon-contaminated territories based on the waste exchange concept.</title>
        <authorList>
            <person name="Krivoruchko A."/>
        </authorList>
    </citation>
    <scope>NUCLEOTIDE SEQUENCE</scope>
    <source>
        <strain evidence="1">IEGM 1325</strain>
    </source>
</reference>
<gene>
    <name evidence="1" type="ORF">R4064_10270</name>
</gene>